<name>A0ABR9ZHA0_VIBAN</name>
<feature type="non-terminal residue" evidence="1">
    <location>
        <position position="1"/>
    </location>
</feature>
<sequence length="121" mass="13681">NACHGVTNIDVQKFRDKYSYIARNVAPDDVFLSLEARDKACAWLFEQGFYIQGTGIDYDGNCSVLSKLLFDGMILYQNIKAPNYPELHLKEPKQNSEYRAVENLDVASGTNQYSISGYIDV</sequence>
<feature type="non-terminal residue" evidence="1">
    <location>
        <position position="121"/>
    </location>
</feature>
<dbReference type="EMBL" id="RDPI01001754">
    <property type="protein sequence ID" value="MBF4377436.1"/>
    <property type="molecule type" value="Genomic_DNA"/>
</dbReference>
<evidence type="ECO:0000313" key="2">
    <source>
        <dbReference type="Proteomes" id="UP000726136"/>
    </source>
</evidence>
<reference evidence="1 2" key="1">
    <citation type="journal article" date="2021" name="PeerJ">
        <title>Analysis of 44 Vibrio anguillarum genomes reveals high genetic diversity.</title>
        <authorList>
            <person name="Hansen M.J."/>
            <person name="Dalsgaard I."/>
        </authorList>
    </citation>
    <scope>NUCLEOTIDE SEQUENCE [LARGE SCALE GENOMIC DNA]</scope>
    <source>
        <strain evidence="1 2">040915-1/1B</strain>
    </source>
</reference>
<dbReference type="Proteomes" id="UP000726136">
    <property type="component" value="Unassembled WGS sequence"/>
</dbReference>
<accession>A0ABR9ZHA0</accession>
<organism evidence="1 2">
    <name type="scientific">Vibrio anguillarum</name>
    <name type="common">Listonella anguillarum</name>
    <dbReference type="NCBI Taxonomy" id="55601"/>
    <lineage>
        <taxon>Bacteria</taxon>
        <taxon>Pseudomonadati</taxon>
        <taxon>Pseudomonadota</taxon>
        <taxon>Gammaproteobacteria</taxon>
        <taxon>Vibrionales</taxon>
        <taxon>Vibrionaceae</taxon>
        <taxon>Vibrio</taxon>
    </lineage>
</organism>
<keyword evidence="2" id="KW-1185">Reference proteome</keyword>
<proteinExistence type="predicted"/>
<protein>
    <submittedName>
        <fullName evidence="1">Integrase</fullName>
    </submittedName>
</protein>
<comment type="caution">
    <text evidence="1">The sequence shown here is derived from an EMBL/GenBank/DDBJ whole genome shotgun (WGS) entry which is preliminary data.</text>
</comment>
<gene>
    <name evidence="1" type="ORF">EAY46_31175</name>
</gene>
<evidence type="ECO:0000313" key="1">
    <source>
        <dbReference type="EMBL" id="MBF4377436.1"/>
    </source>
</evidence>